<feature type="compositionally biased region" description="Low complexity" evidence="1">
    <location>
        <begin position="15"/>
        <end position="31"/>
    </location>
</feature>
<keyword evidence="3" id="KW-1185">Reference proteome</keyword>
<proteinExistence type="predicted"/>
<reference evidence="2" key="2">
    <citation type="submission" date="2025-08" db="UniProtKB">
        <authorList>
            <consortium name="Ensembl"/>
        </authorList>
    </citation>
    <scope>IDENTIFICATION</scope>
    <source>
        <strain evidence="2">breed Abyssinian</strain>
    </source>
</reference>
<dbReference type="Ensembl" id="ENSFCTT00005021447.1">
    <property type="protein sequence ID" value="ENSFCTP00005014077.1"/>
    <property type="gene ID" value="ENSFCTG00005007710.1"/>
</dbReference>
<reference evidence="2" key="3">
    <citation type="submission" date="2025-09" db="UniProtKB">
        <authorList>
            <consortium name="Ensembl"/>
        </authorList>
    </citation>
    <scope>IDENTIFICATION</scope>
    <source>
        <strain evidence="2">breed Abyssinian</strain>
    </source>
</reference>
<dbReference type="InterPro" id="IPR013783">
    <property type="entry name" value="Ig-like_fold"/>
</dbReference>
<protein>
    <recommendedName>
        <fullName evidence="4">SLAM family member 9</fullName>
    </recommendedName>
</protein>
<feature type="region of interest" description="Disordered" evidence="1">
    <location>
        <begin position="208"/>
        <end position="234"/>
    </location>
</feature>
<organism evidence="2 3">
    <name type="scientific">Felis catus</name>
    <name type="common">Cat</name>
    <name type="synonym">Felis silvestris catus</name>
    <dbReference type="NCBI Taxonomy" id="9685"/>
    <lineage>
        <taxon>Eukaryota</taxon>
        <taxon>Metazoa</taxon>
        <taxon>Chordata</taxon>
        <taxon>Craniata</taxon>
        <taxon>Vertebrata</taxon>
        <taxon>Euteleostomi</taxon>
        <taxon>Mammalia</taxon>
        <taxon>Eutheria</taxon>
        <taxon>Laurasiatheria</taxon>
        <taxon>Carnivora</taxon>
        <taxon>Feliformia</taxon>
        <taxon>Felidae</taxon>
        <taxon>Felinae</taxon>
        <taxon>Felis</taxon>
    </lineage>
</organism>
<dbReference type="Gene3D" id="2.60.40.10">
    <property type="entry name" value="Immunoglobulins"/>
    <property type="match status" value="1"/>
</dbReference>
<feature type="region of interest" description="Disordered" evidence="1">
    <location>
        <begin position="1"/>
        <end position="79"/>
    </location>
</feature>
<dbReference type="Proteomes" id="UP000823872">
    <property type="component" value="Chromosome F1"/>
</dbReference>
<evidence type="ECO:0008006" key="4">
    <source>
        <dbReference type="Google" id="ProtNLM"/>
    </source>
</evidence>
<name>A0ABI7WUU1_FELCA</name>
<feature type="compositionally biased region" description="Pro residues" evidence="1">
    <location>
        <begin position="59"/>
        <end position="70"/>
    </location>
</feature>
<evidence type="ECO:0000313" key="3">
    <source>
        <dbReference type="Proteomes" id="UP000823872"/>
    </source>
</evidence>
<evidence type="ECO:0000313" key="2">
    <source>
        <dbReference type="Ensembl" id="ENSFCTP00005014077.1"/>
    </source>
</evidence>
<reference evidence="2 3" key="1">
    <citation type="submission" date="2021-02" db="EMBL/GenBank/DDBJ databases">
        <title>Safari Cat Assemblies.</title>
        <authorList>
            <person name="Bredemeyer K.R."/>
            <person name="Murphy W.J."/>
        </authorList>
    </citation>
    <scope>NUCLEOTIDE SEQUENCE [LARGE SCALE GENOMIC DNA]</scope>
</reference>
<accession>A0ABI7WUU1</accession>
<dbReference type="GeneTree" id="ENSGT01030000234540"/>
<evidence type="ECO:0000256" key="1">
    <source>
        <dbReference type="SAM" id="MobiDB-lite"/>
    </source>
</evidence>
<sequence length="258" mass="26400">GRPRRKPAPGRCSSQAQWKARARQAAGGEAECGARKPHGPGAVCTRHSSAARLGGPETPAGPLPPSPPFPAADGDSGDGVEAEEVVAVLQESVSLPLEVPFDDKFEDVIWSSRIRLATVVPGREGQPATITVTNARYAGRVSFPDPSYSLLTSNLSWGDSGPYKAQVNLRTSQISARQSPCLPATNPISSARSCLVLAGPFCAGTGTPETGGHLPSSAPPKRVPGIQNLPPSQGDLTAALGGGQCSPVSKGSLLSGLA</sequence>